<feature type="region of interest" description="Disordered" evidence="1">
    <location>
        <begin position="80"/>
        <end position="106"/>
    </location>
</feature>
<proteinExistence type="predicted"/>
<dbReference type="AlphaFoldDB" id="A0A6J4MXT7"/>
<reference evidence="2" key="1">
    <citation type="submission" date="2020-02" db="EMBL/GenBank/DDBJ databases">
        <authorList>
            <person name="Meier V. D."/>
        </authorList>
    </citation>
    <scope>NUCLEOTIDE SEQUENCE</scope>
    <source>
        <strain evidence="2">AVDCRST_MAG89</strain>
    </source>
</reference>
<accession>A0A6J4MXT7</accession>
<gene>
    <name evidence="2" type="ORF">AVDCRST_MAG89-4470</name>
</gene>
<feature type="non-terminal residue" evidence="2">
    <location>
        <position position="1"/>
    </location>
</feature>
<dbReference type="EMBL" id="CADCTV010000938">
    <property type="protein sequence ID" value="CAA9369620.1"/>
    <property type="molecule type" value="Genomic_DNA"/>
</dbReference>
<evidence type="ECO:0000313" key="2">
    <source>
        <dbReference type="EMBL" id="CAA9369620.1"/>
    </source>
</evidence>
<sequence length="106" mass="11302">PHYWPPIPSGTPAIRSSSRQRILPINTWTSYSSKAAHGGGSPGSGWRHNFEGPGTCESLVFQLPVLAGCTLRPPTGSLSWPTSMVTRSSTPPWPWSPGAQCNCSSP</sequence>
<feature type="non-terminal residue" evidence="2">
    <location>
        <position position="106"/>
    </location>
</feature>
<protein>
    <submittedName>
        <fullName evidence="2">Uncharacterized protein</fullName>
    </submittedName>
</protein>
<organism evidence="2">
    <name type="scientific">uncultured Gemmatimonadota bacterium</name>
    <dbReference type="NCBI Taxonomy" id="203437"/>
    <lineage>
        <taxon>Bacteria</taxon>
        <taxon>Pseudomonadati</taxon>
        <taxon>Gemmatimonadota</taxon>
        <taxon>environmental samples</taxon>
    </lineage>
</organism>
<name>A0A6J4MXT7_9BACT</name>
<evidence type="ECO:0000256" key="1">
    <source>
        <dbReference type="SAM" id="MobiDB-lite"/>
    </source>
</evidence>